<keyword evidence="2" id="KW-0732">Signal</keyword>
<dbReference type="EMBL" id="NQNY01000003">
    <property type="protein sequence ID" value="PAK21547.1"/>
    <property type="molecule type" value="Genomic_DNA"/>
</dbReference>
<dbReference type="Proteomes" id="UP000216943">
    <property type="component" value="Unassembled WGS sequence"/>
</dbReference>
<reference evidence="4" key="1">
    <citation type="submission" date="2017-08" db="EMBL/GenBank/DDBJ databases">
        <authorList>
            <person name="Alvarez-Ponce D."/>
            <person name="Weitzman C.L."/>
            <person name="Tillett R.L."/>
            <person name="Sandmeier F.C."/>
            <person name="Tracy C.R."/>
        </authorList>
    </citation>
    <scope>NUCLEOTIDE SEQUENCE [LARGE SCALE GENOMIC DNA]</scope>
    <source>
        <strain evidence="4">723</strain>
    </source>
</reference>
<evidence type="ECO:0000313" key="4">
    <source>
        <dbReference type="Proteomes" id="UP000216943"/>
    </source>
</evidence>
<feature type="compositionally biased region" description="Polar residues" evidence="1">
    <location>
        <begin position="1264"/>
        <end position="1275"/>
    </location>
</feature>
<evidence type="ECO:0000313" key="3">
    <source>
        <dbReference type="EMBL" id="PAK21547.1"/>
    </source>
</evidence>
<feature type="region of interest" description="Disordered" evidence="1">
    <location>
        <begin position="1252"/>
        <end position="1275"/>
    </location>
</feature>
<feature type="chain" id="PRO_5012379640" description="Lipoprotein associated domain-containing protein" evidence="2">
    <location>
        <begin position="23"/>
        <end position="2174"/>
    </location>
</feature>
<evidence type="ECO:0000256" key="1">
    <source>
        <dbReference type="SAM" id="MobiDB-lite"/>
    </source>
</evidence>
<proteinExistence type="predicted"/>
<accession>A0A269TJI4</accession>
<dbReference type="NCBIfam" id="NF045847">
    <property type="entry name" value="MGA1079_SerProt"/>
    <property type="match status" value="1"/>
</dbReference>
<evidence type="ECO:0008006" key="5">
    <source>
        <dbReference type="Google" id="ProtNLM"/>
    </source>
</evidence>
<gene>
    <name evidence="3" type="ORF">CJJ23_01175</name>
</gene>
<dbReference type="RefSeq" id="WP_095334563.1">
    <property type="nucleotide sequence ID" value="NZ_NQNY01000003.1"/>
</dbReference>
<evidence type="ECO:0000256" key="2">
    <source>
        <dbReference type="SAM" id="SignalP"/>
    </source>
</evidence>
<feature type="signal peptide" evidence="2">
    <location>
        <begin position="1"/>
        <end position="22"/>
    </location>
</feature>
<protein>
    <recommendedName>
        <fullName evidence="5">Lipoprotein associated domain-containing protein</fullName>
    </recommendedName>
</protein>
<comment type="caution">
    <text evidence="3">The sequence shown here is derived from an EMBL/GenBank/DDBJ whole genome shotgun (WGS) entry which is preliminary data.</text>
</comment>
<sequence>MKKIKKNIFFLSALTVTSAATAVVISCTPTSQNNSNKSYQDFQNDNNFTTYVTLKDEAMLQEIASENFKTSLSEEQIANLVSLNFPSDFLTDVTVNYRVQNVDDQNGIVGLIFTITDNKDPEKTFIRNKNITNFVTTNQEKAESWERLNEAVKYLRLTSIDLKDKSLKQKTVNEVFNIGQSNSQLKELLDLNLDQNIFKNFTTTLKTRSVSLSNNSATVEVTLEDKYHQVRVYDFQISGFKHDEEFQINSKRVASLQNINAVIKQLQDTQIDLKDQSLKSKFSHEVFTINDNQTKILDLINFDLSSLNLTNNNLSATISISNIGNGLAQINFEIFDIYGQKQNINKTIGGFKTNEQHIAQEAENKLNEAFNWLKNSNIDLKNQALKSQFASETFTASLTSEEILNLLNLDTSNEKLSDLTLNAIVKEIGDQDVTVEFTLTNSLSSSLKTAVQISGFKSESATKHQEKLDASKLEIDKVIAKLNNLTIDLKDPSLKQKLASDTFNSSQLTSVLLPLLNLNRSDLNLEANNLALDIEVVELNDGSVKLSLSVSDQYNQSAKVEKTINGFLTAQDLRSQQENAKLEKANEWLTSLAVDLKDQTLKNQNPNLVFNLQQTSADILALLNIDTTNTNLTDITLSAKILEIKTNSVVLQLELTNLISNTKKHDVEITNFVYVTDEEKQTQVTKALEWVKQQIIDLKDQNLKNELATKTFSNSLTSDQIKNFLNLDFDYENLKNVVSEFSFTEISDNKIAINLKLKYHDDLDITSDTYNFEIDGFKNPKEDELKVIANDLNKYKLNQKVSDTQLTNLGIKLYSASVSQNNWTTYFDLTDKDENETEFIDVTLDPNNIDKAVLTFYLYSKDKSAKVLMTREWISKLQLNTLLTSYTDSTNPADLAKYFDYDAKLKDNFAIEKVFTKNFFKDHFKSKNTGFFSFHFGSFSNSKLTIDVKAKNTKVKSFTIGDFNKTTWFEKRGEEVEVSDAFKIYVTNNQRNFTRNAKGILVNSEGFTFLEKFLLTEIEKLERKYNLELVDGSTGISRERTIDSKVRDKLLELFNQGTRGRSKFRLLTWQYNTLNLSYKNGPDGPQAVEKISELFNNLVEDKQKSFSVYFDPSAKIGTGNKKTITYVLSDDKRALLANNGKNNLIIKTNDGISFGEQDQVKALIEQGMKIFEIKDWNNLHHQHLASKVNPMDFFKEIKNGNFTIKATKISANDLSGKMEVKIGAYLENATEPLFTKNVTLNYFKKLQDPVDEKGTLKDSDFESAESSLTTQEKNQLTDIKKHAGQINGSDFELNKTEGFSYLEPQFMTAKNLRYFLKFTGQVAASTDSGKTFDDKTDTYNNKVLADAKKGDDGFKDDPNKTTGTVPAGKITNDTASAVQINSLRSNYFVTYYDVQIPKDRRGNPDKTKISFKLGFTKKDNAKVKWHSNLITLSNLTNSLRDLKYIEQDLNNISFSDLSIDTTALANMTPSSLNAQTLSNAVKVKFVSPNNHFIYDKFTNQNGSIKEFYIGEISNKNDQAGTAWIKFKYTDSSNKSKTATKWIKLSGLKAINSGESQEGALDQLYKVNTETTGFTSGTGITPERSKLEEKAAQQALREAQLSSSLIARNRRLELSKKDALWNAENSKKEVTFTLLSKYYSPIFDNTTTNVDNQKVIINLGGLVNAGYDQIVKLMNNNNKSFTSRQLPNTRAIVELDYKKLKEQKNVDMKGSFRSHNFSNSSQTYYDASFNLNAKLIDEGIKFTFKITKLEEVTTSSRGRETRKPITFNNFTQLDADLNISKKFDELNIGKEIYFGKYATTFNLEYTNNVEVENFNTIPTNDFNYDNVTFTAENVPLILYNKRYENNDTAFEFDFNQNVTWKWTQGYKMNLEYAHESYNYDSFKDIKERSFGGNMGSWTMLAKASDDKSDELKYYLITNHHVASGNADQMKQNGLGNNGSVFIVRHSDDFGNNWHNGTSYWDGLDVVSGIPYKQIWDGTSLKQTSIDGTNKNGAVDIALVVADIKVAKEKAYADGKYRYYKWLDDWEKLEPLKIANKEEPVSMFMPSMLIDYSFSGFPYGKQSAYVYNRTSQNNTSIGFSTNGLTPTFHNAGNSGTGVFDNSGYFVSIINSGAPRTFLQSWKLITNSFNYYGAVSDNNSLFDLKNDNSIMSQVLRANALNPDTVALDSGINNKENK</sequence>
<organism evidence="3 4">
    <name type="scientific">Mycoplasmopsis agassizii</name>
    <dbReference type="NCBI Taxonomy" id="33922"/>
    <lineage>
        <taxon>Bacteria</taxon>
        <taxon>Bacillati</taxon>
        <taxon>Mycoplasmatota</taxon>
        <taxon>Mycoplasmoidales</taxon>
        <taxon>Metamycoplasmataceae</taxon>
        <taxon>Mycoplasmopsis</taxon>
    </lineage>
</organism>
<dbReference type="PROSITE" id="PS51257">
    <property type="entry name" value="PROKAR_LIPOPROTEIN"/>
    <property type="match status" value="1"/>
</dbReference>
<dbReference type="OrthoDB" id="400420at2"/>
<name>A0A269TJI4_9BACT</name>